<dbReference type="AlphaFoldDB" id="A0A059F5Q9"/>
<dbReference type="InterPro" id="IPR015943">
    <property type="entry name" value="WD40/YVTN_repeat-like_dom_sf"/>
</dbReference>
<dbReference type="SUPFAM" id="SSF50978">
    <property type="entry name" value="WD40 repeat-like"/>
    <property type="match status" value="1"/>
</dbReference>
<accession>A0A059F5Q9</accession>
<dbReference type="InterPro" id="IPR036322">
    <property type="entry name" value="WD40_repeat_dom_sf"/>
</dbReference>
<evidence type="ECO:0000259" key="1">
    <source>
        <dbReference type="Pfam" id="PF03178"/>
    </source>
</evidence>
<dbReference type="InterPro" id="IPR004871">
    <property type="entry name" value="RSE1/DDB1/CPSF1_C"/>
</dbReference>
<feature type="domain" description="RSE1/DDB1/CPSF1 C-terminal" evidence="1">
    <location>
        <begin position="644"/>
        <end position="857"/>
    </location>
</feature>
<reference evidence="2 3" key="2">
    <citation type="submission" date="2014-03" db="EMBL/GenBank/DDBJ databases">
        <title>The Genome Sequence of Anncaliia algerae insect isolate PRA339.</title>
        <authorList>
            <consortium name="The Broad Institute Genome Sequencing Platform"/>
            <consortium name="The Broad Institute Genome Sequencing Center for Infectious Disease"/>
            <person name="Cuomo C."/>
            <person name="Becnel J."/>
            <person name="Sanscrainte N."/>
            <person name="Walker B."/>
            <person name="Young S.K."/>
            <person name="Zeng Q."/>
            <person name="Gargeya S."/>
            <person name="Fitzgerald M."/>
            <person name="Haas B."/>
            <person name="Abouelleil A."/>
            <person name="Alvarado L."/>
            <person name="Arachchi H.M."/>
            <person name="Berlin A.M."/>
            <person name="Chapman S.B."/>
            <person name="Dewar J."/>
            <person name="Goldberg J."/>
            <person name="Griggs A."/>
            <person name="Gujja S."/>
            <person name="Hansen M."/>
            <person name="Howarth C."/>
            <person name="Imamovic A."/>
            <person name="Larimer J."/>
            <person name="McCowan C."/>
            <person name="Murphy C."/>
            <person name="Neiman D."/>
            <person name="Pearson M."/>
            <person name="Priest M."/>
            <person name="Roberts A."/>
            <person name="Saif S."/>
            <person name="Shea T."/>
            <person name="Sisk P."/>
            <person name="Sykes S."/>
            <person name="Wortman J."/>
            <person name="Nusbaum C."/>
            <person name="Birren B."/>
        </authorList>
    </citation>
    <scope>NUCLEOTIDE SEQUENCE [LARGE SCALE GENOMIC DNA]</scope>
    <source>
        <strain evidence="2 3">PRA339</strain>
    </source>
</reference>
<dbReference type="EMBL" id="KK365130">
    <property type="protein sequence ID" value="KCZ82530.1"/>
    <property type="molecule type" value="Genomic_DNA"/>
</dbReference>
<organism evidence="2 3">
    <name type="scientific">Anncaliia algerae PRA339</name>
    <dbReference type="NCBI Taxonomy" id="1288291"/>
    <lineage>
        <taxon>Eukaryota</taxon>
        <taxon>Fungi</taxon>
        <taxon>Fungi incertae sedis</taxon>
        <taxon>Microsporidia</taxon>
        <taxon>Tubulinosematoidea</taxon>
        <taxon>Tubulinosematidae</taxon>
        <taxon>Anncaliia</taxon>
    </lineage>
</organism>
<sequence>MLFIANHIPSYVITNSLEGKFVYSGSTVILSSNTLYLFYPSTKLIKQKFFHEKILQIEKYSLPEKDLILILFKDCRISYVYYDKDTNEFMTYKLKFYQIQSIQSFIRKSKFNYFIKLNKYEYSFLDENMTYKFKDIDKSIKNIKDIIVSDSYVKNYTILTDDSLYFVSGKNYERIKVHDECLSLVKNENFFLIVGKYALYLVKNKQMFKIYGNRIKINHLDDKIISSMNELNNLSIIAKESFDQENDEFVNVYETSHHKNNLKLTNEFYRNIGINNGDIINIDYLNSFICSDDKCIYVIYKNILHTLKVNYDNHRINFVLMDSMKLPFELEVTHFKILHDKFLINDYLFDKNLKYFNKFFTKDLSLEPISSYFADVKFSSKFSYELNQSLKIKNSSKEIIKEISQVTSYSVTSLLTVVVNNNQVRWFNADTLNEIGWANFANFPQMVSFYTGPFILSELKNDTCIKQVYCNEDFLILQDDYQILLYRLINNALIRVTNNTFPEIPYNSSMNEIIYETKNYIFIKTKPIIFFNKNNFIISRGNFTFDGAIRNEDILYNKGTYLKINDNLINQSKNDIKKVEKYLNIKSNEREGLVKIVTEENIFYREKIKEDNSEEDLDEVIDLGARTKRFFVQYYTKSKDEEYFINEYELLEDEFVTKIEKMNLSDLQSRGNVSTFIVVTTSFVKSEEGYFRGRILLFEVINVVPQENKKWTDRRLKILAIEKCKGSVMDCCEVRGLIACCVGTRLLIYEIDRNEGLNCIAFHDTNILCVKVKSVKNYLVVGDLNGVFFFYFQIKPAKIHLLSYEQIYCNDLQLLIYDSKLFIIVKDNYSIKIFTYSPYNLLSKEGQYLIKRSEINLLVDYTVSLMENKSKLYEKIIDKIKFTGGIDLKSILLDFEELITKKMCINEIFYEYLNFDTNKQKEICDIEEFKKLWNIL</sequence>
<reference evidence="3" key="1">
    <citation type="submission" date="2013-02" db="EMBL/GenBank/DDBJ databases">
        <authorList>
            <consortium name="The Broad Institute Genome Sequencing Platform"/>
            <person name="Cuomo C."/>
            <person name="Becnel J."/>
            <person name="Sanscrainte N."/>
            <person name="Walker B."/>
            <person name="Young S.K."/>
            <person name="Zeng Q."/>
            <person name="Gargeya S."/>
            <person name="Fitzgerald M."/>
            <person name="Haas B."/>
            <person name="Abouelleil A."/>
            <person name="Alvarado L."/>
            <person name="Arachchi H.M."/>
            <person name="Berlin A.M."/>
            <person name="Chapman S.B."/>
            <person name="Dewar J."/>
            <person name="Goldberg J."/>
            <person name="Griggs A."/>
            <person name="Gujja S."/>
            <person name="Hansen M."/>
            <person name="Howarth C."/>
            <person name="Imamovic A."/>
            <person name="Larimer J."/>
            <person name="McCowan C."/>
            <person name="Murphy C."/>
            <person name="Neiman D."/>
            <person name="Pearson M."/>
            <person name="Priest M."/>
            <person name="Roberts A."/>
            <person name="Saif S."/>
            <person name="Shea T."/>
            <person name="Sisk P."/>
            <person name="Sykes S."/>
            <person name="Wortman J."/>
            <person name="Nusbaum C."/>
            <person name="Birren B."/>
        </authorList>
    </citation>
    <scope>NUCLEOTIDE SEQUENCE [LARGE SCALE GENOMIC DNA]</scope>
    <source>
        <strain evidence="3">PRA339</strain>
    </source>
</reference>
<name>A0A059F5Q9_9MICR</name>
<protein>
    <recommendedName>
        <fullName evidence="1">RSE1/DDB1/CPSF1 C-terminal domain-containing protein</fullName>
    </recommendedName>
</protein>
<evidence type="ECO:0000313" key="2">
    <source>
        <dbReference type="EMBL" id="KCZ82530.1"/>
    </source>
</evidence>
<dbReference type="Gene3D" id="2.130.10.10">
    <property type="entry name" value="YVTN repeat-like/Quinoprotein amine dehydrogenase"/>
    <property type="match status" value="1"/>
</dbReference>
<dbReference type="STRING" id="1288291.A0A059F5Q9"/>
<evidence type="ECO:0000313" key="3">
    <source>
        <dbReference type="Proteomes" id="UP000030655"/>
    </source>
</evidence>
<dbReference type="Pfam" id="PF03178">
    <property type="entry name" value="CPSF_A"/>
    <property type="match status" value="1"/>
</dbReference>
<dbReference type="OrthoDB" id="6109at2759"/>
<keyword evidence="3" id="KW-1185">Reference proteome</keyword>
<dbReference type="Proteomes" id="UP000030655">
    <property type="component" value="Unassembled WGS sequence"/>
</dbReference>
<proteinExistence type="predicted"/>
<dbReference type="VEuPathDB" id="MicrosporidiaDB:H312_00188"/>
<dbReference type="GO" id="GO:0003676">
    <property type="term" value="F:nucleic acid binding"/>
    <property type="evidence" value="ECO:0007669"/>
    <property type="project" value="InterPro"/>
</dbReference>
<dbReference type="HOGENOM" id="CLU_008572_0_0_1"/>
<gene>
    <name evidence="2" type="ORF">H312_00188</name>
</gene>
<dbReference type="GO" id="GO:0005634">
    <property type="term" value="C:nucleus"/>
    <property type="evidence" value="ECO:0007669"/>
    <property type="project" value="InterPro"/>
</dbReference>